<feature type="domain" description="Glycosyl hydrolase family 95 N-terminal" evidence="1">
    <location>
        <begin position="8"/>
        <end position="140"/>
    </location>
</feature>
<dbReference type="InterPro" id="IPR012341">
    <property type="entry name" value="6hp_glycosidase-like_sf"/>
</dbReference>
<dbReference type="Proteomes" id="UP000703720">
    <property type="component" value="Unassembled WGS sequence"/>
</dbReference>
<dbReference type="PANTHER" id="PTHR31084:SF0">
    <property type="entry name" value="ALPHA-L-FUCOSIDASE 2"/>
    <property type="match status" value="1"/>
</dbReference>
<dbReference type="Gene3D" id="2.70.98.50">
    <property type="entry name" value="putative glycoside hydrolase family protein from bacillus halodurans"/>
    <property type="match status" value="1"/>
</dbReference>
<evidence type="ECO:0000313" key="5">
    <source>
        <dbReference type="Proteomes" id="UP000703720"/>
    </source>
</evidence>
<evidence type="ECO:0000313" key="4">
    <source>
        <dbReference type="EMBL" id="MBP2379881.1"/>
    </source>
</evidence>
<gene>
    <name evidence="4" type="ORF">JOF42_003376</name>
</gene>
<proteinExistence type="predicted"/>
<evidence type="ECO:0000259" key="1">
    <source>
        <dbReference type="Pfam" id="PF14498"/>
    </source>
</evidence>
<protein>
    <recommendedName>
        <fullName evidence="6">Glycosyl hydrolase family 95 N-terminal domain-containing protein</fullName>
    </recommendedName>
</protein>
<dbReference type="EMBL" id="JAGIOA010000001">
    <property type="protein sequence ID" value="MBP2379881.1"/>
    <property type="molecule type" value="Genomic_DNA"/>
</dbReference>
<dbReference type="SUPFAM" id="SSF48208">
    <property type="entry name" value="Six-hairpin glycosidases"/>
    <property type="match status" value="1"/>
</dbReference>
<dbReference type="InterPro" id="IPR054363">
    <property type="entry name" value="GH95_cat"/>
</dbReference>
<dbReference type="Pfam" id="PF21307">
    <property type="entry name" value="Glyco_hydro_95_C"/>
    <property type="match status" value="1"/>
</dbReference>
<dbReference type="Gene3D" id="1.50.10.10">
    <property type="match status" value="1"/>
</dbReference>
<feature type="domain" description="Alpha fucosidase A-like C-terminal" evidence="2">
    <location>
        <begin position="667"/>
        <end position="708"/>
    </location>
</feature>
<comment type="caution">
    <text evidence="4">The sequence shown here is derived from an EMBL/GenBank/DDBJ whole genome shotgun (WGS) entry which is preliminary data.</text>
</comment>
<name>A0ABS4WUK3_9MICO</name>
<evidence type="ECO:0000259" key="3">
    <source>
        <dbReference type="Pfam" id="PF22124"/>
    </source>
</evidence>
<dbReference type="InterPro" id="IPR008928">
    <property type="entry name" value="6-hairpin_glycosidase_sf"/>
</dbReference>
<reference evidence="4 5" key="1">
    <citation type="submission" date="2021-03" db="EMBL/GenBank/DDBJ databases">
        <title>Sequencing the genomes of 1000 actinobacteria strains.</title>
        <authorList>
            <person name="Klenk H.-P."/>
        </authorList>
    </citation>
    <scope>NUCLEOTIDE SEQUENCE [LARGE SCALE GENOMIC DNA]</scope>
    <source>
        <strain evidence="4 5">DSM 13468</strain>
    </source>
</reference>
<dbReference type="InterPro" id="IPR049053">
    <property type="entry name" value="AFCA-like_C"/>
</dbReference>
<evidence type="ECO:0000259" key="2">
    <source>
        <dbReference type="Pfam" id="PF21307"/>
    </source>
</evidence>
<evidence type="ECO:0008006" key="6">
    <source>
        <dbReference type="Google" id="ProtNLM"/>
    </source>
</evidence>
<dbReference type="InterPro" id="IPR027414">
    <property type="entry name" value="GH95_N_dom"/>
</dbReference>
<dbReference type="Pfam" id="PF22124">
    <property type="entry name" value="Glyco_hydro_95_cat"/>
    <property type="match status" value="1"/>
</dbReference>
<accession>A0ABS4WUK3</accession>
<organism evidence="4 5">
    <name type="scientific">Microbacterium phyllosphaerae</name>
    <dbReference type="NCBI Taxonomy" id="124798"/>
    <lineage>
        <taxon>Bacteria</taxon>
        <taxon>Bacillati</taxon>
        <taxon>Actinomycetota</taxon>
        <taxon>Actinomycetes</taxon>
        <taxon>Micrococcales</taxon>
        <taxon>Microbacteriaceae</taxon>
        <taxon>Microbacterium</taxon>
    </lineage>
</organism>
<feature type="domain" description="Glycosyl hydrolase family 95 catalytic" evidence="3">
    <location>
        <begin position="267"/>
        <end position="664"/>
    </location>
</feature>
<dbReference type="Pfam" id="PF14498">
    <property type="entry name" value="Glyco_hyd_65N_2"/>
    <property type="match status" value="1"/>
</dbReference>
<sequence length="769" mass="82409">MNGSRQPWSRSTGAAWSDGIVAGSGVAGAVLYGTPTRHVIAFAHEGFFVPANSRRPAPQLAEALPSVRDALRAGDDVAAADRVEDALRAQGWDPETLIWTDPLGPVAQLEWEPEVDGWSDYRREVSLIDGGAGVEWKGADGESAGIRIAAVQGEAGVDVELWAEAPQRGRLRLVPVSESGSDASTVLPVDYSDRVRTTSQVTETSLAVHVHAQGQTPDEDAAIGVRVHAQRPMRLHPDGGWDIAVGPEAVRFRVDVGEPAESSIAFEDAGALIGRSALSLGGAHRDDDSLEDIWSAARAGDADAERRVFEIAYAAGRRNIIVSTGELPPTLQGVWQGTWAPAWSADYTLNGNVQLGSLASVLWTGTPELMTSLFRLATRFTEHYRSNARNIFGAAGMMLPARMTTHGHANHFLRDYPHQFWVGNGPWLLRLAVDYILVTGDRSVIDEWLWEYAVEILQFSTEVLGTGGGHLNPSYSPENTPMGHDNPLVMDSTADIAAIRDGLAAGAWLAGLRGDTARADAWTQARQQLPPYQVAADGALAEWSTLWPENVAHRHASQLQGLWYEPDEVLVGELRDAVARAVRNKVEWRAEDPSGPPGNMEMAFGLTSIALAAVAVGDADAAYQCALWLARDHFTPALTTTHDAGAIFNLDASGALPAVAAAMLLGSGSGRISLLPALPDVWPSGRVTGLLARGGVRVSELEWDRGGVRATLELPADSRWLRPDGIVVLLPADGRIEAGTNVTRIDGRSVHIPVTAESAELTFRFTDSA</sequence>
<dbReference type="RefSeq" id="WP_210098878.1">
    <property type="nucleotide sequence ID" value="NZ_BAAAIO010000002.1"/>
</dbReference>
<dbReference type="PANTHER" id="PTHR31084">
    <property type="entry name" value="ALPHA-L-FUCOSIDASE 2"/>
    <property type="match status" value="1"/>
</dbReference>
<keyword evidence="5" id="KW-1185">Reference proteome</keyword>